<keyword evidence="3" id="KW-0472">Membrane</keyword>
<reference evidence="5" key="1">
    <citation type="submission" date="2016-05" db="EMBL/GenBank/DDBJ databases">
        <title>Paenibacillus oryzae. sp. nov., isolated from the rice root.</title>
        <authorList>
            <person name="Zhang J."/>
            <person name="Zhang X."/>
        </authorList>
    </citation>
    <scope>NUCLEOTIDE SEQUENCE [LARGE SCALE GENOMIC DNA]</scope>
    <source>
        <strain evidence="5">KCTC13222</strain>
    </source>
</reference>
<feature type="transmembrane region" description="Helical" evidence="3">
    <location>
        <begin position="6"/>
        <end position="28"/>
    </location>
</feature>
<gene>
    <name evidence="4" type="ORF">A8709_32960</name>
</gene>
<accession>A0A1C0ZWY5</accession>
<evidence type="ECO:0000256" key="2">
    <source>
        <dbReference type="SAM" id="MobiDB-lite"/>
    </source>
</evidence>
<feature type="coiled-coil region" evidence="1">
    <location>
        <begin position="38"/>
        <end position="72"/>
    </location>
</feature>
<protein>
    <submittedName>
        <fullName evidence="4">Uncharacterized protein</fullName>
    </submittedName>
</protein>
<evidence type="ECO:0000313" key="4">
    <source>
        <dbReference type="EMBL" id="OCT12622.1"/>
    </source>
</evidence>
<keyword evidence="3" id="KW-1133">Transmembrane helix</keyword>
<dbReference type="STRING" id="512399.A8709_32960"/>
<proteinExistence type="predicted"/>
<organism evidence="4 5">
    <name type="scientific">Paenibacillus pectinilyticus</name>
    <dbReference type="NCBI Taxonomy" id="512399"/>
    <lineage>
        <taxon>Bacteria</taxon>
        <taxon>Bacillati</taxon>
        <taxon>Bacillota</taxon>
        <taxon>Bacilli</taxon>
        <taxon>Bacillales</taxon>
        <taxon>Paenibacillaceae</taxon>
        <taxon>Paenibacillus</taxon>
    </lineage>
</organism>
<evidence type="ECO:0000256" key="3">
    <source>
        <dbReference type="SAM" id="Phobius"/>
    </source>
</evidence>
<keyword evidence="5" id="KW-1185">Reference proteome</keyword>
<name>A0A1C0ZWY5_9BACL</name>
<dbReference type="EMBL" id="LYPC01000027">
    <property type="protein sequence ID" value="OCT12622.1"/>
    <property type="molecule type" value="Genomic_DNA"/>
</dbReference>
<evidence type="ECO:0000256" key="1">
    <source>
        <dbReference type="SAM" id="Coils"/>
    </source>
</evidence>
<dbReference type="Proteomes" id="UP000093309">
    <property type="component" value="Unassembled WGS sequence"/>
</dbReference>
<dbReference type="AlphaFoldDB" id="A0A1C0ZWY5"/>
<evidence type="ECO:0000313" key="5">
    <source>
        <dbReference type="Proteomes" id="UP000093309"/>
    </source>
</evidence>
<feature type="region of interest" description="Disordered" evidence="2">
    <location>
        <begin position="72"/>
        <end position="99"/>
    </location>
</feature>
<feature type="compositionally biased region" description="Basic and acidic residues" evidence="2">
    <location>
        <begin position="72"/>
        <end position="84"/>
    </location>
</feature>
<keyword evidence="1" id="KW-0175">Coiled coil</keyword>
<comment type="caution">
    <text evidence="4">The sequence shown here is derived from an EMBL/GenBank/DDBJ whole genome shotgun (WGS) entry which is preliminary data.</text>
</comment>
<sequence length="99" mass="11665">MVQLITALITLICILLVLASFAGAFYFAKKHISYQHRIEILEDSYKEATEYISRQEEAILQLKSELDFIHREDESRSARNERPRTWNPNNLMETGNRHQ</sequence>
<dbReference type="RefSeq" id="WP_065857094.1">
    <property type="nucleotide sequence ID" value="NZ_LYPC01000027.1"/>
</dbReference>
<keyword evidence="3" id="KW-0812">Transmembrane</keyword>